<sequence length="291" mass="31013">MVKKSLRQFALLAATVFPLLAGSVSLQAQTLSVEQKLAALEQRSGGRLGVALIDTADGSQILYRGDERFAMCSTSKVMAAAAVLKQSESQHDLLNQRIEIKKGDLTNYNPIAEKHVGGSMSLSELSAAALQYSDNVAMNKLIAQLGGPQGVTAFARKIGDETFRLDRTEPTLNTAIPGDPRDTTSPRAMAQTLRNLTLGKALGDAQRAKLVTWMKGNTTGTASIQAGLPASWVVGDKTGSGDYGTTNDIAVIWPKDRAPLVLVTYFTQPQPEAESRRDVLASAAKIVTEGL</sequence>
<proteinExistence type="inferred from homology"/>
<dbReference type="RefSeq" id="WP_318242943.1">
    <property type="nucleotide sequence ID" value="NZ_JAUEQX010000017.1"/>
</dbReference>
<keyword evidence="6 7" id="KW-0046">Antibiotic resistance</keyword>
<evidence type="ECO:0000313" key="11">
    <source>
        <dbReference type="Proteomes" id="UP001276300"/>
    </source>
</evidence>
<dbReference type="GO" id="GO:0030655">
    <property type="term" value="P:beta-lactam antibiotic catabolic process"/>
    <property type="evidence" value="ECO:0007669"/>
    <property type="project" value="InterPro"/>
</dbReference>
<dbReference type="NCBIfam" id="NF033103">
    <property type="entry name" value="bla_class_A"/>
    <property type="match status" value="1"/>
</dbReference>
<evidence type="ECO:0000313" key="10">
    <source>
        <dbReference type="EMBL" id="MDW3778872.1"/>
    </source>
</evidence>
<evidence type="ECO:0000256" key="5">
    <source>
        <dbReference type="ARBA" id="ARBA00022801"/>
    </source>
</evidence>
<dbReference type="Pfam" id="PF13354">
    <property type="entry name" value="Beta-lactamase2"/>
    <property type="match status" value="1"/>
</dbReference>
<dbReference type="PRINTS" id="PR00118">
    <property type="entry name" value="BLACTAMASEA"/>
</dbReference>
<dbReference type="PANTHER" id="PTHR35333">
    <property type="entry name" value="BETA-LACTAMASE"/>
    <property type="match status" value="1"/>
</dbReference>
<dbReference type="EC" id="3.5.2.6" evidence="3 7"/>
<name>A0AAW9CAX5_KLUCR</name>
<feature type="chain" id="PRO_5043813104" description="Beta-lactamase" evidence="8">
    <location>
        <begin position="29"/>
        <end position="291"/>
    </location>
</feature>
<evidence type="ECO:0000256" key="8">
    <source>
        <dbReference type="SAM" id="SignalP"/>
    </source>
</evidence>
<dbReference type="InterPro" id="IPR000871">
    <property type="entry name" value="Beta-lactam_class-A"/>
</dbReference>
<dbReference type="PROSITE" id="PS00146">
    <property type="entry name" value="BETA_LACTAMASE_A"/>
    <property type="match status" value="1"/>
</dbReference>
<dbReference type="InterPro" id="IPR023650">
    <property type="entry name" value="Beta-lactam_class-A_AS"/>
</dbReference>
<evidence type="ECO:0000259" key="9">
    <source>
        <dbReference type="Pfam" id="PF13354"/>
    </source>
</evidence>
<gene>
    <name evidence="10" type="primary">blaKLUC</name>
    <name evidence="10" type="ORF">QWU01_18890</name>
</gene>
<evidence type="ECO:0000256" key="2">
    <source>
        <dbReference type="ARBA" id="ARBA00009009"/>
    </source>
</evidence>
<evidence type="ECO:0000256" key="3">
    <source>
        <dbReference type="ARBA" id="ARBA00012865"/>
    </source>
</evidence>
<reference evidence="10" key="1">
    <citation type="journal article" date="2023" name="J Glob Antimicrob Resist">
        <title>Emergence of NDM-1 and KPC-3 carbapenemases in Kluyvera cryocrescens: Investigating genetic heterogeneity and acquisition routes of blaNDM-1 in Enterobacterales species in Portugal.</title>
        <authorList>
            <person name="Loiodice M."/>
            <person name="Ribeiro M."/>
            <person name="Peixe L."/>
            <person name="Novais A."/>
        </authorList>
    </citation>
    <scope>NUCLEOTIDE SEQUENCE</scope>
    <source>
        <strain evidence="10">K629</strain>
    </source>
</reference>
<dbReference type="AlphaFoldDB" id="A0AAW9CAX5"/>
<dbReference type="InterPro" id="IPR045155">
    <property type="entry name" value="Beta-lactam_cat"/>
</dbReference>
<evidence type="ECO:0000256" key="7">
    <source>
        <dbReference type="RuleBase" id="RU361140"/>
    </source>
</evidence>
<dbReference type="PANTHER" id="PTHR35333:SF3">
    <property type="entry name" value="BETA-LACTAMASE-TYPE TRANSPEPTIDASE FOLD CONTAINING PROTEIN"/>
    <property type="match status" value="1"/>
</dbReference>
<dbReference type="EMBL" id="JAUEQX010000017">
    <property type="protein sequence ID" value="MDW3778872.1"/>
    <property type="molecule type" value="Genomic_DNA"/>
</dbReference>
<protein>
    <recommendedName>
        <fullName evidence="3 7">Beta-lactamase</fullName>
        <ecNumber evidence="3 7">3.5.2.6</ecNumber>
    </recommendedName>
</protein>
<dbReference type="InterPro" id="IPR012338">
    <property type="entry name" value="Beta-lactam/transpept-like"/>
</dbReference>
<dbReference type="InterPro" id="IPR058131">
    <property type="entry name" value="Cefotaximase"/>
</dbReference>
<dbReference type="GO" id="GO:0008800">
    <property type="term" value="F:beta-lactamase activity"/>
    <property type="evidence" value="ECO:0007669"/>
    <property type="project" value="UniProtKB-UniRule"/>
</dbReference>
<organism evidence="10 11">
    <name type="scientific">Kluyvera cryocrescens</name>
    <name type="common">Kluyvera citrophila</name>
    <dbReference type="NCBI Taxonomy" id="580"/>
    <lineage>
        <taxon>Bacteria</taxon>
        <taxon>Pseudomonadati</taxon>
        <taxon>Pseudomonadota</taxon>
        <taxon>Gammaproteobacteria</taxon>
        <taxon>Enterobacterales</taxon>
        <taxon>Enterobacteriaceae</taxon>
        <taxon>Kluyvera</taxon>
    </lineage>
</organism>
<accession>A0AAW9CAX5</accession>
<comment type="similarity">
    <text evidence="2 7">Belongs to the class-A beta-lactamase family.</text>
</comment>
<comment type="catalytic activity">
    <reaction evidence="1 7">
        <text>a beta-lactam + H2O = a substituted beta-amino acid</text>
        <dbReference type="Rhea" id="RHEA:20401"/>
        <dbReference type="ChEBI" id="CHEBI:15377"/>
        <dbReference type="ChEBI" id="CHEBI:35627"/>
        <dbReference type="ChEBI" id="CHEBI:140347"/>
        <dbReference type="EC" id="3.5.2.6"/>
    </reaction>
</comment>
<feature type="domain" description="Beta-lactamase class A catalytic" evidence="9">
    <location>
        <begin position="49"/>
        <end position="264"/>
    </location>
</feature>
<dbReference type="GO" id="GO:0046677">
    <property type="term" value="P:response to antibiotic"/>
    <property type="evidence" value="ECO:0007669"/>
    <property type="project" value="UniProtKB-UniRule"/>
</dbReference>
<dbReference type="NCBIfam" id="NF033089">
    <property type="entry name" value="blaCTX-M"/>
    <property type="match status" value="1"/>
</dbReference>
<keyword evidence="5 7" id="KW-0378">Hydrolase</keyword>
<feature type="signal peptide" evidence="8">
    <location>
        <begin position="1"/>
        <end position="28"/>
    </location>
</feature>
<comment type="caution">
    <text evidence="10">The sequence shown here is derived from an EMBL/GenBank/DDBJ whole genome shotgun (WGS) entry which is preliminary data.</text>
</comment>
<keyword evidence="4 8" id="KW-0732">Signal</keyword>
<evidence type="ECO:0000256" key="6">
    <source>
        <dbReference type="ARBA" id="ARBA00023251"/>
    </source>
</evidence>
<evidence type="ECO:0000256" key="4">
    <source>
        <dbReference type="ARBA" id="ARBA00022729"/>
    </source>
</evidence>
<evidence type="ECO:0000256" key="1">
    <source>
        <dbReference type="ARBA" id="ARBA00001526"/>
    </source>
</evidence>
<dbReference type="Gene3D" id="3.40.710.10">
    <property type="entry name" value="DD-peptidase/beta-lactamase superfamily"/>
    <property type="match status" value="1"/>
</dbReference>
<dbReference type="SUPFAM" id="SSF56601">
    <property type="entry name" value="beta-lactamase/transpeptidase-like"/>
    <property type="match status" value="1"/>
</dbReference>
<dbReference type="Proteomes" id="UP001276300">
    <property type="component" value="Unassembled WGS sequence"/>
</dbReference>
<dbReference type="NCBIfam" id="NF000452">
    <property type="entry name" value="blaKLUC"/>
    <property type="match status" value="1"/>
</dbReference>